<evidence type="ECO:0000313" key="2">
    <source>
        <dbReference type="Proteomes" id="UP000177103"/>
    </source>
</evidence>
<dbReference type="Proteomes" id="UP000177103">
    <property type="component" value="Unassembled WGS sequence"/>
</dbReference>
<protein>
    <submittedName>
        <fullName evidence="1">Uncharacterized protein</fullName>
    </submittedName>
</protein>
<gene>
    <name evidence="1" type="ORF">A2Y57_02415</name>
</gene>
<sequence length="161" mass="18174">MNPEDLLKFFELTLAKIEVKNLSVKVLSDNKIIIKEGNNTFNINVTNIFQFSEDQFRKKFPSEFELAKQRIGGIIENDPKVSSEISHGIPTQSLASYLQGTVSANATLSALNPNQGTLIPEPGTFEQTHRIDFEQDENGEFRTLQGLMKPYLEKADKKNKI</sequence>
<dbReference type="EMBL" id="MHCQ01000005">
    <property type="protein sequence ID" value="OGY24954.1"/>
    <property type="molecule type" value="Genomic_DNA"/>
</dbReference>
<comment type="caution">
    <text evidence="1">The sequence shown here is derived from an EMBL/GenBank/DDBJ whole genome shotgun (WGS) entry which is preliminary data.</text>
</comment>
<evidence type="ECO:0000313" key="1">
    <source>
        <dbReference type="EMBL" id="OGY24954.1"/>
    </source>
</evidence>
<name>A0A1G1WBG1_9BACT</name>
<accession>A0A1G1WBG1</accession>
<dbReference type="AlphaFoldDB" id="A0A1G1WBG1"/>
<proteinExistence type="predicted"/>
<organism evidence="1 2">
    <name type="scientific">Candidatus Woykebacteria bacterium RBG_13_40_7b</name>
    <dbReference type="NCBI Taxonomy" id="1802594"/>
    <lineage>
        <taxon>Bacteria</taxon>
        <taxon>Candidatus Woykeibacteriota</taxon>
    </lineage>
</organism>
<reference evidence="1 2" key="1">
    <citation type="journal article" date="2016" name="Nat. Commun.">
        <title>Thousands of microbial genomes shed light on interconnected biogeochemical processes in an aquifer system.</title>
        <authorList>
            <person name="Anantharaman K."/>
            <person name="Brown C.T."/>
            <person name="Hug L.A."/>
            <person name="Sharon I."/>
            <person name="Castelle C.J."/>
            <person name="Probst A.J."/>
            <person name="Thomas B.C."/>
            <person name="Singh A."/>
            <person name="Wilkins M.J."/>
            <person name="Karaoz U."/>
            <person name="Brodie E.L."/>
            <person name="Williams K.H."/>
            <person name="Hubbard S.S."/>
            <person name="Banfield J.F."/>
        </authorList>
    </citation>
    <scope>NUCLEOTIDE SEQUENCE [LARGE SCALE GENOMIC DNA]</scope>
</reference>